<evidence type="ECO:0000259" key="6">
    <source>
        <dbReference type="SMART" id="SM00861"/>
    </source>
</evidence>
<dbReference type="InterPro" id="IPR027110">
    <property type="entry name" value="PDHB_mito-type"/>
</dbReference>
<dbReference type="Gene3D" id="3.40.50.970">
    <property type="match status" value="1"/>
</dbReference>
<dbReference type="SMART" id="SM00861">
    <property type="entry name" value="Transket_pyr"/>
    <property type="match status" value="1"/>
</dbReference>
<dbReference type="InterPro" id="IPR033248">
    <property type="entry name" value="Transketolase_C"/>
</dbReference>
<dbReference type="GO" id="GO:0006086">
    <property type="term" value="P:pyruvate decarboxylation to acetyl-CoA"/>
    <property type="evidence" value="ECO:0007669"/>
    <property type="project" value="InterPro"/>
</dbReference>
<dbReference type="InterPro" id="IPR005475">
    <property type="entry name" value="Transketolase-like_Pyr-bd"/>
</dbReference>
<comment type="caution">
    <text evidence="7">The sequence shown here is derived from an EMBL/GenBank/DDBJ whole genome shotgun (WGS) entry which is preliminary data.</text>
</comment>
<name>A0A4S8K2A5_MUSBA</name>
<evidence type="ECO:0000256" key="5">
    <source>
        <dbReference type="RuleBase" id="RU364074"/>
    </source>
</evidence>
<dbReference type="Pfam" id="PF02780">
    <property type="entry name" value="Transketolase_C"/>
    <property type="match status" value="1"/>
</dbReference>
<dbReference type="EMBL" id="PYDT01000002">
    <property type="protein sequence ID" value="THU68876.1"/>
    <property type="molecule type" value="Genomic_DNA"/>
</dbReference>
<protein>
    <recommendedName>
        <fullName evidence="5">Pyruvate dehydrogenase E1 component subunit beta</fullName>
        <ecNumber evidence="5">1.2.4.1</ecNumber>
    </recommendedName>
</protein>
<dbReference type="InterPro" id="IPR009014">
    <property type="entry name" value="Transketo_C/PFOR_II"/>
</dbReference>
<dbReference type="PANTHER" id="PTHR11624">
    <property type="entry name" value="DEHYDROGENASE RELATED"/>
    <property type="match status" value="1"/>
</dbReference>
<dbReference type="GO" id="GO:0004739">
    <property type="term" value="F:pyruvate dehydrogenase (acetyl-transferring) activity"/>
    <property type="evidence" value="ECO:0007669"/>
    <property type="project" value="UniProtKB-UniRule"/>
</dbReference>
<evidence type="ECO:0000256" key="1">
    <source>
        <dbReference type="ARBA" id="ARBA00001964"/>
    </source>
</evidence>
<evidence type="ECO:0000313" key="8">
    <source>
        <dbReference type="Proteomes" id="UP000317650"/>
    </source>
</evidence>
<dbReference type="EC" id="1.2.4.1" evidence="5"/>
<dbReference type="Pfam" id="PF02779">
    <property type="entry name" value="Transket_pyr"/>
    <property type="match status" value="1"/>
</dbReference>
<evidence type="ECO:0000256" key="4">
    <source>
        <dbReference type="ARBA" id="ARBA00023317"/>
    </source>
</evidence>
<accession>A0A4S8K2A5</accession>
<comment type="cofactor">
    <cofactor evidence="1 5">
        <name>thiamine diphosphate</name>
        <dbReference type="ChEBI" id="CHEBI:58937"/>
    </cofactor>
</comment>
<evidence type="ECO:0000256" key="3">
    <source>
        <dbReference type="ARBA" id="ARBA00023052"/>
    </source>
</evidence>
<dbReference type="Gene3D" id="3.40.50.920">
    <property type="match status" value="1"/>
</dbReference>
<keyword evidence="3 5" id="KW-0786">Thiamine pyrophosphate</keyword>
<sequence>MNRKLFFFLGPSIDRKMWGIARRKNIGQALQKVLPAGSMTVREALNSALDEEMSADHSFLDGLESTRISKGLLEKYGPDRVLDTPITEAGFAGIGVGAAYYGLRPVVEFMIFYFSMQATDHIINSSAKSNYMSAGQISVPVVFRRPNGANDGVGAQHSQVMVCPRSWSKSVLSPYSAEDARGLLKAAIREPDLVVFLENELLYGESFPISAEVLDSSFCLPIGKAKIEGKYVTITSFSKMVGHAPQAAEILSREGISAEVRNLRSIRPLDRATISASARKTNRRRKASSILTHQWRGLLELLFQCLVPRMAVPQRIQSNDRGQKRHFGADGVLTPEVPALGASCAAVAVASRTAPAYVPRVPTRVTIARRGTVLYGRELAVT</sequence>
<comment type="catalytic activity">
    <reaction evidence="5">
        <text>N(6)-[(R)-lipoyl]-L-lysyl-[protein] + pyruvate + H(+) = N(6)-[(R)-S(8)-acetyldihydrolipoyl]-L-lysyl-[protein] + CO2</text>
        <dbReference type="Rhea" id="RHEA:19189"/>
        <dbReference type="Rhea" id="RHEA-COMP:10474"/>
        <dbReference type="Rhea" id="RHEA-COMP:10478"/>
        <dbReference type="ChEBI" id="CHEBI:15361"/>
        <dbReference type="ChEBI" id="CHEBI:15378"/>
        <dbReference type="ChEBI" id="CHEBI:16526"/>
        <dbReference type="ChEBI" id="CHEBI:83099"/>
        <dbReference type="ChEBI" id="CHEBI:83111"/>
        <dbReference type="EC" id="1.2.4.1"/>
    </reaction>
</comment>
<dbReference type="STRING" id="52838.A0A4S8K2A5"/>
<dbReference type="SUPFAM" id="SSF52922">
    <property type="entry name" value="TK C-terminal domain-like"/>
    <property type="match status" value="1"/>
</dbReference>
<dbReference type="CDD" id="cd07036">
    <property type="entry name" value="TPP_PYR_E1-PDHc-beta_like"/>
    <property type="match status" value="1"/>
</dbReference>
<keyword evidence="8" id="KW-1185">Reference proteome</keyword>
<dbReference type="PANTHER" id="PTHR11624:SF96">
    <property type="entry name" value="PYRUVATE DEHYDROGENASE E1 COMPONENT SUBUNIT BETA, MITOCHONDRIAL"/>
    <property type="match status" value="1"/>
</dbReference>
<evidence type="ECO:0000313" key="7">
    <source>
        <dbReference type="EMBL" id="THU68876.1"/>
    </source>
</evidence>
<dbReference type="Proteomes" id="UP000317650">
    <property type="component" value="Chromosome 8"/>
</dbReference>
<evidence type="ECO:0000256" key="2">
    <source>
        <dbReference type="ARBA" id="ARBA00023002"/>
    </source>
</evidence>
<reference evidence="7 8" key="1">
    <citation type="journal article" date="2019" name="Nat. Plants">
        <title>Genome sequencing of Musa balbisiana reveals subgenome evolution and function divergence in polyploid bananas.</title>
        <authorList>
            <person name="Yao X."/>
        </authorList>
    </citation>
    <scope>NUCLEOTIDE SEQUENCE [LARGE SCALE GENOMIC DNA]</scope>
    <source>
        <strain evidence="8">cv. DH-PKW</strain>
        <tissue evidence="7">Leaves</tissue>
    </source>
</reference>
<dbReference type="SUPFAM" id="SSF52518">
    <property type="entry name" value="Thiamin diphosphate-binding fold (THDP-binding)"/>
    <property type="match status" value="1"/>
</dbReference>
<organism evidence="7 8">
    <name type="scientific">Musa balbisiana</name>
    <name type="common">Banana</name>
    <dbReference type="NCBI Taxonomy" id="52838"/>
    <lineage>
        <taxon>Eukaryota</taxon>
        <taxon>Viridiplantae</taxon>
        <taxon>Streptophyta</taxon>
        <taxon>Embryophyta</taxon>
        <taxon>Tracheophyta</taxon>
        <taxon>Spermatophyta</taxon>
        <taxon>Magnoliopsida</taxon>
        <taxon>Liliopsida</taxon>
        <taxon>Zingiberales</taxon>
        <taxon>Musaceae</taxon>
        <taxon>Musa</taxon>
    </lineage>
</organism>
<feature type="domain" description="Transketolase-like pyrimidine-binding" evidence="6">
    <location>
        <begin position="39"/>
        <end position="205"/>
    </location>
</feature>
<gene>
    <name evidence="7" type="ORF">C4D60_Mb08t08480</name>
</gene>
<proteinExistence type="predicted"/>
<comment type="function">
    <text evidence="5">The pyruvate dehydrogenase complex catalyzes the overall conversion of pyruvate to acetyl-CoA and CO2.</text>
</comment>
<dbReference type="AlphaFoldDB" id="A0A4S8K2A5"/>
<keyword evidence="4 5" id="KW-0670">Pyruvate</keyword>
<keyword evidence="2 5" id="KW-0560">Oxidoreductase</keyword>
<dbReference type="InterPro" id="IPR029061">
    <property type="entry name" value="THDP-binding"/>
</dbReference>